<feature type="non-terminal residue" evidence="1">
    <location>
        <position position="1"/>
    </location>
</feature>
<feature type="non-terminal residue" evidence="1">
    <location>
        <position position="30"/>
    </location>
</feature>
<reference evidence="1" key="1">
    <citation type="submission" date="2018-05" db="EMBL/GenBank/DDBJ databases">
        <authorList>
            <person name="Lanie J.A."/>
            <person name="Ng W.-L."/>
            <person name="Kazmierczak K.M."/>
            <person name="Andrzejewski T.M."/>
            <person name="Davidsen T.M."/>
            <person name="Wayne K.J."/>
            <person name="Tettelin H."/>
            <person name="Glass J.I."/>
            <person name="Rusch D."/>
            <person name="Podicherti R."/>
            <person name="Tsui H.-C.T."/>
            <person name="Winkler M.E."/>
        </authorList>
    </citation>
    <scope>NUCLEOTIDE SEQUENCE</scope>
</reference>
<protein>
    <submittedName>
        <fullName evidence="1">Uncharacterized protein</fullName>
    </submittedName>
</protein>
<proteinExistence type="predicted"/>
<accession>A0A383DE45</accession>
<sequence>RFLHLCSSADRARLVHPLSFWFVRRTSLRV</sequence>
<dbReference type="AlphaFoldDB" id="A0A383DE45"/>
<dbReference type="EMBL" id="UINC01216498">
    <property type="protein sequence ID" value="SVE42661.1"/>
    <property type="molecule type" value="Genomic_DNA"/>
</dbReference>
<gene>
    <name evidence="1" type="ORF">METZ01_LOCUS495515</name>
</gene>
<evidence type="ECO:0000313" key="1">
    <source>
        <dbReference type="EMBL" id="SVE42661.1"/>
    </source>
</evidence>
<organism evidence="1">
    <name type="scientific">marine metagenome</name>
    <dbReference type="NCBI Taxonomy" id="408172"/>
    <lineage>
        <taxon>unclassified sequences</taxon>
        <taxon>metagenomes</taxon>
        <taxon>ecological metagenomes</taxon>
    </lineage>
</organism>
<name>A0A383DE45_9ZZZZ</name>